<evidence type="ECO:0000313" key="3">
    <source>
        <dbReference type="WBParaSite" id="TCNE_0000238201-mRNA-1"/>
    </source>
</evidence>
<accession>A0A183U1L2</accession>
<dbReference type="SUPFAM" id="SSF81324">
    <property type="entry name" value="Voltage-gated potassium channels"/>
    <property type="match status" value="1"/>
</dbReference>
<name>A0A183U1L2_TOXCA</name>
<dbReference type="Proteomes" id="UP000050794">
    <property type="component" value="Unassembled WGS sequence"/>
</dbReference>
<dbReference type="InterPro" id="IPR013099">
    <property type="entry name" value="K_chnl_dom"/>
</dbReference>
<reference evidence="3" key="1">
    <citation type="submission" date="2016-06" db="UniProtKB">
        <authorList>
            <consortium name="WormBaseParasite"/>
        </authorList>
    </citation>
    <scope>IDENTIFICATION</scope>
</reference>
<organism evidence="2 3">
    <name type="scientific">Toxocara canis</name>
    <name type="common">Canine roundworm</name>
    <dbReference type="NCBI Taxonomy" id="6265"/>
    <lineage>
        <taxon>Eukaryota</taxon>
        <taxon>Metazoa</taxon>
        <taxon>Ecdysozoa</taxon>
        <taxon>Nematoda</taxon>
        <taxon>Chromadorea</taxon>
        <taxon>Rhabditida</taxon>
        <taxon>Spirurina</taxon>
        <taxon>Ascaridomorpha</taxon>
        <taxon>Ascaridoidea</taxon>
        <taxon>Toxocaridae</taxon>
        <taxon>Toxocara</taxon>
    </lineage>
</organism>
<protein>
    <submittedName>
        <fullName evidence="3">Ion_trans_2 domain-containing protein</fullName>
    </submittedName>
</protein>
<keyword evidence="2" id="KW-1185">Reference proteome</keyword>
<evidence type="ECO:0000313" key="2">
    <source>
        <dbReference type="Proteomes" id="UP000050794"/>
    </source>
</evidence>
<dbReference type="WBParaSite" id="TCNE_0000238201-mRNA-1">
    <property type="protein sequence ID" value="TCNE_0000238201-mRNA-1"/>
    <property type="gene ID" value="TCNE_0000238201"/>
</dbReference>
<proteinExistence type="predicted"/>
<dbReference type="AlphaFoldDB" id="A0A183U1L2"/>
<dbReference type="Pfam" id="PF07885">
    <property type="entry name" value="Ion_trans_2"/>
    <property type="match status" value="1"/>
</dbReference>
<evidence type="ECO:0000259" key="1">
    <source>
        <dbReference type="Pfam" id="PF07885"/>
    </source>
</evidence>
<feature type="domain" description="Potassium channel" evidence="1">
    <location>
        <begin position="93"/>
        <end position="137"/>
    </location>
</feature>
<dbReference type="Gene3D" id="1.10.287.70">
    <property type="match status" value="1"/>
</dbReference>
<sequence length="157" mass="18523">LLANLHAYRFKYFFKTNGGLEDLMRFLLYSCAPLSAYYCRRQFARAISRRIFNDTKNLLIIIDREQTERVQAHLVDALKQYEMQLELKLPDRREWHLMNSLNFALALLTTIGHGDQLPETTAGQVILPFYDMFNPCYTCGMVRSRNFLLFNTVKFHT</sequence>